<dbReference type="AlphaFoldDB" id="A0A347TJE3"/>
<dbReference type="EMBL" id="NXAO01000069">
    <property type="protein sequence ID" value="PHO14183.1"/>
    <property type="molecule type" value="Genomic_DNA"/>
</dbReference>
<evidence type="ECO:0000313" key="3">
    <source>
        <dbReference type="Proteomes" id="UP000224740"/>
    </source>
</evidence>
<name>A0A347TJE3_9BACT</name>
<reference evidence="3" key="1">
    <citation type="submission" date="2017-09" db="EMBL/GenBank/DDBJ databases">
        <title>Arcobacter canalis sp. nov., a new species isolated from a water canal contaminated with urban sewage.</title>
        <authorList>
            <person name="Perez-Cataluna A."/>
            <person name="Salas-Masso N."/>
            <person name="Figueras M.J."/>
        </authorList>
    </citation>
    <scope>NUCLEOTIDE SEQUENCE [LARGE SCALE GENOMIC DNA]</scope>
    <source>
        <strain evidence="3">CECT 7727</strain>
    </source>
</reference>
<dbReference type="KEGG" id="amar:AMRN_0970"/>
<dbReference type="Proteomes" id="UP000264693">
    <property type="component" value="Chromosome"/>
</dbReference>
<dbReference type="RefSeq" id="WP_099312574.1">
    <property type="nucleotide sequence ID" value="NZ_CP032101.1"/>
</dbReference>
<keyword evidence="3" id="KW-1185">Reference proteome</keyword>
<reference evidence="2" key="2">
    <citation type="submission" date="2017-09" db="EMBL/GenBank/DDBJ databases">
        <authorList>
            <person name="Perez-Cataluna A."/>
            <person name="Figueras M.J."/>
            <person name="Salas-Masso N."/>
        </authorList>
    </citation>
    <scope>NUCLEOTIDE SEQUENCE</scope>
    <source>
        <strain evidence="2">CECT 7727</strain>
    </source>
</reference>
<accession>A0A347TJE3</accession>
<sequence length="211" mass="24591">MIEKKDIVEEIRQDLSNNKKLDEILKDLEYEANLAKWAHRFSTEEFDKNVTLSRKLFHYVLSTAKDYRDYVDFAFYISKKDGLEDNNLAKEAYKLAVTKITLLRDLRTVADILAKEKDSFYDKEMAKSIYSEAIEKATIVYEYLTIAESLSDKELLNDKKWAKEVYEEAIKISSTADEIETIAQSIANEDTLDDDKWSNEVFALSSKYKND</sequence>
<dbReference type="Proteomes" id="UP000224740">
    <property type="component" value="Unassembled WGS sequence"/>
</dbReference>
<organism evidence="1 4">
    <name type="scientific">Malaciobacter marinus</name>
    <dbReference type="NCBI Taxonomy" id="505249"/>
    <lineage>
        <taxon>Bacteria</taxon>
        <taxon>Pseudomonadati</taxon>
        <taxon>Campylobacterota</taxon>
        <taxon>Epsilonproteobacteria</taxon>
        <taxon>Campylobacterales</taxon>
        <taxon>Arcobacteraceae</taxon>
        <taxon>Malaciobacter</taxon>
    </lineage>
</organism>
<evidence type="ECO:0000313" key="4">
    <source>
        <dbReference type="Proteomes" id="UP000264693"/>
    </source>
</evidence>
<gene>
    <name evidence="1" type="ORF">AMRN_0970</name>
    <name evidence="2" type="ORF">CPH92_13275</name>
</gene>
<dbReference type="EMBL" id="CP032101">
    <property type="protein sequence ID" value="AXX86721.1"/>
    <property type="molecule type" value="Genomic_DNA"/>
</dbReference>
<protein>
    <submittedName>
        <fullName evidence="1">Uncharacterized protein</fullName>
    </submittedName>
</protein>
<reference evidence="1 4" key="3">
    <citation type="submission" date="2018-08" db="EMBL/GenBank/DDBJ databases">
        <title>Complete genome of the Arcobacter marinus type strain JCM 15502.</title>
        <authorList>
            <person name="Miller W.G."/>
            <person name="Yee E."/>
            <person name="Huynh S."/>
            <person name="Parker C.T."/>
        </authorList>
    </citation>
    <scope>NUCLEOTIDE SEQUENCE [LARGE SCALE GENOMIC DNA]</scope>
    <source>
        <strain evidence="1 4">JCM 15502</strain>
    </source>
</reference>
<evidence type="ECO:0000313" key="2">
    <source>
        <dbReference type="EMBL" id="PHO14183.1"/>
    </source>
</evidence>
<evidence type="ECO:0000313" key="1">
    <source>
        <dbReference type="EMBL" id="AXX86721.1"/>
    </source>
</evidence>
<proteinExistence type="predicted"/>